<accession>A0ABM0NGE4</accession>
<dbReference type="PANTHER" id="PTHR31947">
    <property type="entry name" value="DNA/RNA-BINDING PROTEIN ALBA 3"/>
    <property type="match status" value="1"/>
</dbReference>
<dbReference type="GeneID" id="103324155"/>
<feature type="domain" description="DNA/RNA-binding protein Alba-like" evidence="1">
    <location>
        <begin position="65"/>
        <end position="127"/>
    </location>
</feature>
<protein>
    <submittedName>
        <fullName evidence="3">Uncharacterized protein At2g34160-like</fullName>
    </submittedName>
</protein>
<sequence length="164" mass="17589">MEASVAVVAEELKAMEIANDKKPVVVGDDGGEAKNATTADIAATAADIAATAAESQKKTKKMNKNRIHVSNSKRPFLFYCNLAKRYIKQYNSVELFALGMAIPTVITIAETLKRNGLAVEKKISTCTVVSKLVDVENGRIVLKAQIAILLEKAEKIEVTAVAVA</sequence>
<dbReference type="Proteomes" id="UP000694861">
    <property type="component" value="Linkage group LG2"/>
</dbReference>
<dbReference type="InterPro" id="IPR036882">
    <property type="entry name" value="Alba-like_dom_sf"/>
</dbReference>
<reference evidence="3" key="2">
    <citation type="submission" date="2025-08" db="UniProtKB">
        <authorList>
            <consortium name="RefSeq"/>
        </authorList>
    </citation>
    <scope>IDENTIFICATION</scope>
</reference>
<dbReference type="SUPFAM" id="SSF82704">
    <property type="entry name" value="AlbA-like"/>
    <property type="match status" value="1"/>
</dbReference>
<proteinExistence type="predicted"/>
<gene>
    <name evidence="3" type="primary">LOC103324155</name>
</gene>
<dbReference type="Gene3D" id="3.30.110.20">
    <property type="entry name" value="Alba-like domain"/>
    <property type="match status" value="1"/>
</dbReference>
<reference evidence="2" key="1">
    <citation type="journal article" date="2012" name="Nat. Commun.">
        <title>The genome of Prunus mume.</title>
        <authorList>
            <person name="Zhang Q."/>
            <person name="Chen W."/>
            <person name="Sun L."/>
            <person name="Zhao F."/>
            <person name="Huang B."/>
            <person name="Yang W."/>
            <person name="Tao Y."/>
            <person name="Wang J."/>
            <person name="Yuan Z."/>
            <person name="Fan G."/>
            <person name="Xing Z."/>
            <person name="Han C."/>
            <person name="Pan H."/>
            <person name="Zhong X."/>
            <person name="Shi W."/>
            <person name="Liang X."/>
            <person name="Du D."/>
            <person name="Sun F."/>
            <person name="Xu Z."/>
            <person name="Hao R."/>
            <person name="Lv T."/>
            <person name="Lv Y."/>
            <person name="Zheng Z."/>
            <person name="Sun M."/>
            <person name="Luo L."/>
            <person name="Cai M."/>
            <person name="Gao Y."/>
            <person name="Wang J."/>
            <person name="Yin Y."/>
            <person name="Xu X."/>
            <person name="Cheng T."/>
            <person name="Wang J."/>
        </authorList>
    </citation>
    <scope>NUCLEOTIDE SEQUENCE [LARGE SCALE GENOMIC DNA]</scope>
</reference>
<organism evidence="2 3">
    <name type="scientific">Prunus mume</name>
    <name type="common">Japanese apricot</name>
    <name type="synonym">Armeniaca mume</name>
    <dbReference type="NCBI Taxonomy" id="102107"/>
    <lineage>
        <taxon>Eukaryota</taxon>
        <taxon>Viridiplantae</taxon>
        <taxon>Streptophyta</taxon>
        <taxon>Embryophyta</taxon>
        <taxon>Tracheophyta</taxon>
        <taxon>Spermatophyta</taxon>
        <taxon>Magnoliopsida</taxon>
        <taxon>eudicotyledons</taxon>
        <taxon>Gunneridae</taxon>
        <taxon>Pentapetalae</taxon>
        <taxon>rosids</taxon>
        <taxon>fabids</taxon>
        <taxon>Rosales</taxon>
        <taxon>Rosaceae</taxon>
        <taxon>Amygdaloideae</taxon>
        <taxon>Amygdaleae</taxon>
        <taxon>Prunus</taxon>
    </lineage>
</organism>
<dbReference type="InterPro" id="IPR002775">
    <property type="entry name" value="DNA/RNA-bd_Alba-like"/>
</dbReference>
<keyword evidence="2" id="KW-1185">Reference proteome</keyword>
<dbReference type="PANTHER" id="PTHR31947:SF19">
    <property type="entry name" value="ALBA DNA_RNA-BINDING PROTEIN"/>
    <property type="match status" value="1"/>
</dbReference>
<evidence type="ECO:0000313" key="2">
    <source>
        <dbReference type="Proteomes" id="UP000694861"/>
    </source>
</evidence>
<evidence type="ECO:0000313" key="3">
    <source>
        <dbReference type="RefSeq" id="XP_008224416.1"/>
    </source>
</evidence>
<evidence type="ECO:0000259" key="1">
    <source>
        <dbReference type="Pfam" id="PF01918"/>
    </source>
</evidence>
<dbReference type="InterPro" id="IPR014560">
    <property type="entry name" value="UCP030333_Alba"/>
</dbReference>
<name>A0ABM0NGE4_PRUMU</name>
<dbReference type="Pfam" id="PF01918">
    <property type="entry name" value="Alba"/>
    <property type="match status" value="1"/>
</dbReference>
<dbReference type="RefSeq" id="XP_008224416.1">
    <property type="nucleotide sequence ID" value="XM_008226194.1"/>
</dbReference>